<evidence type="ECO:0000313" key="3">
    <source>
        <dbReference type="EMBL" id="GJS88785.1"/>
    </source>
</evidence>
<gene>
    <name evidence="3" type="ORF">Tco_0771421</name>
</gene>
<keyword evidence="1" id="KW-0547">Nucleotide-binding</keyword>
<dbReference type="PROSITE" id="PS00107">
    <property type="entry name" value="PROTEIN_KINASE_ATP"/>
    <property type="match status" value="1"/>
</dbReference>
<reference evidence="3" key="2">
    <citation type="submission" date="2022-01" db="EMBL/GenBank/DDBJ databases">
        <authorList>
            <person name="Yamashiro T."/>
            <person name="Shiraishi A."/>
            <person name="Satake H."/>
            <person name="Nakayama K."/>
        </authorList>
    </citation>
    <scope>NUCLEOTIDE SEQUENCE</scope>
</reference>
<keyword evidence="4" id="KW-1185">Reference proteome</keyword>
<dbReference type="SUPFAM" id="SSF56112">
    <property type="entry name" value="Protein kinase-like (PK-like)"/>
    <property type="match status" value="2"/>
</dbReference>
<dbReference type="InterPro" id="IPR000719">
    <property type="entry name" value="Prot_kinase_dom"/>
</dbReference>
<dbReference type="InterPro" id="IPR008266">
    <property type="entry name" value="Tyr_kinase_AS"/>
</dbReference>
<dbReference type="Pfam" id="PF00069">
    <property type="entry name" value="Pkinase"/>
    <property type="match status" value="1"/>
</dbReference>
<evidence type="ECO:0000259" key="2">
    <source>
        <dbReference type="PROSITE" id="PS50011"/>
    </source>
</evidence>
<dbReference type="InterPro" id="IPR025886">
    <property type="entry name" value="PP2-like"/>
</dbReference>
<accession>A0ABQ4ZF91</accession>
<dbReference type="Pfam" id="PF14299">
    <property type="entry name" value="PP2"/>
    <property type="match status" value="2"/>
</dbReference>
<dbReference type="EMBL" id="BQNB010011300">
    <property type="protein sequence ID" value="GJS88785.1"/>
    <property type="molecule type" value="Genomic_DNA"/>
</dbReference>
<comment type="caution">
    <text evidence="3">The sequence shown here is derived from an EMBL/GenBank/DDBJ whole genome shotgun (WGS) entry which is preliminary data.</text>
</comment>
<feature type="domain" description="Protein kinase" evidence="2">
    <location>
        <begin position="173"/>
        <end position="462"/>
    </location>
</feature>
<dbReference type="PROSITE" id="PS00109">
    <property type="entry name" value="PROTEIN_KINASE_TYR"/>
    <property type="match status" value="1"/>
</dbReference>
<dbReference type="Pfam" id="PF07714">
    <property type="entry name" value="PK_Tyr_Ser-Thr"/>
    <property type="match status" value="1"/>
</dbReference>
<keyword evidence="1" id="KW-0067">ATP-binding</keyword>
<organism evidence="3 4">
    <name type="scientific">Tanacetum coccineum</name>
    <dbReference type="NCBI Taxonomy" id="301880"/>
    <lineage>
        <taxon>Eukaryota</taxon>
        <taxon>Viridiplantae</taxon>
        <taxon>Streptophyta</taxon>
        <taxon>Embryophyta</taxon>
        <taxon>Tracheophyta</taxon>
        <taxon>Spermatophyta</taxon>
        <taxon>Magnoliopsida</taxon>
        <taxon>eudicotyledons</taxon>
        <taxon>Gunneridae</taxon>
        <taxon>Pentapetalae</taxon>
        <taxon>asterids</taxon>
        <taxon>campanulids</taxon>
        <taxon>Asterales</taxon>
        <taxon>Asteraceae</taxon>
        <taxon>Asteroideae</taxon>
        <taxon>Anthemideae</taxon>
        <taxon>Anthemidinae</taxon>
        <taxon>Tanacetum</taxon>
    </lineage>
</organism>
<evidence type="ECO:0000256" key="1">
    <source>
        <dbReference type="PROSITE-ProRule" id="PRU10141"/>
    </source>
</evidence>
<dbReference type="InterPro" id="IPR011009">
    <property type="entry name" value="Kinase-like_dom_sf"/>
</dbReference>
<dbReference type="InterPro" id="IPR017441">
    <property type="entry name" value="Protein_kinase_ATP_BS"/>
</dbReference>
<reference evidence="3" key="1">
    <citation type="journal article" date="2022" name="Int. J. Mol. Sci.">
        <title>Draft Genome of Tanacetum Coccineum: Genomic Comparison of Closely Related Tanacetum-Family Plants.</title>
        <authorList>
            <person name="Yamashiro T."/>
            <person name="Shiraishi A."/>
            <person name="Nakayama K."/>
            <person name="Satake H."/>
        </authorList>
    </citation>
    <scope>NUCLEOTIDE SEQUENCE</scope>
</reference>
<dbReference type="PROSITE" id="PS50011">
    <property type="entry name" value="PROTEIN_KINASE_DOM"/>
    <property type="match status" value="1"/>
</dbReference>
<dbReference type="PANTHER" id="PTHR27003:SF471">
    <property type="entry name" value="VASCULAR ENDOTHELIAL GROWTH FACTOR RECEPTOR 2 (VEGFR2)-RELATED"/>
    <property type="match status" value="1"/>
</dbReference>
<dbReference type="PANTHER" id="PTHR27003">
    <property type="entry name" value="OS07G0166700 PROTEIN"/>
    <property type="match status" value="1"/>
</dbReference>
<dbReference type="InterPro" id="IPR001245">
    <property type="entry name" value="Ser-Thr/Tyr_kinase_cat_dom"/>
</dbReference>
<dbReference type="Gene3D" id="1.10.510.10">
    <property type="entry name" value="Transferase(Phosphotransferase) domain 1"/>
    <property type="match status" value="1"/>
</dbReference>
<dbReference type="InterPro" id="IPR045272">
    <property type="entry name" value="ANXUR1/2-like"/>
</dbReference>
<sequence>MLQEKNFGHLKIALDLINEATKNFDDAYCIGSGGFGKVYKAVLELLDSSNSSSNEGVDKCDSPRKQSTVAIKRIKNQEGEEGFIAEIDTLTSCKHENIISLLGFCYEGNVAMILVYEHASKGSGLPSLKLPLHSCSLAGSTSAMEVSIPIAFVLPGREHECNESFKLGRPPALSQDNIIGHGDSGNVYKGATHSTHEDNIIAAKRLDKKSGQGDVEVLTEVATAKFMAELDILMEYKHLNVIGLVGYCDEEDEKIIVYEYASRGSLDKYLSDDSLTWVKRLKICIDIAIGLEFLHGTVSSLELVIHRDISSSNILLFDDWKAKITGFGLSLVCPTNQNVHYVIDNVTGTVGYRDPLHSKTGFLTKESDIFSLGAVLFDILCGKLSSEKLDDEYLYLPFLAKQHYHVGKLDKRERRPTAHEVVIQLKKALEFQEDHEKWEPKLPKDYKEMIQMSKCPEIYSTIKKEDLYNIFSKGILLQQHKVKLMPFDDDRERNEMVSSTMFSYIGSCPHEWEYLPESRFGTVVKILDISDLNFEVKTRAPFLSPDVVYGVYLVFKFCDSKHFTDKPMYVNLRYRNGHKSLHAYFAPWRDEQWMMIELHRFLNHNENVVFEFLLESFSSYYSGDVEHEGNGKLIEVQEVLKSNFNLDRVRQIPTDFTEIFKIDRNYEELFWLGNMDGMKLLIVSAKAALYNVSNEHLFTSKSISQSRFQEVIEVLPQQIFHIKCTIKSQMLSPYTEYACFLLFKLSDKHEGLHCPVNVRDVFHQENNKAEFLYFITPSPLNIHDTTRVPKQRKDGWMEIQLWRFYSNSEFKDVSLSMNMKFTSHEGPMSGLIVCGLEFRPM</sequence>
<dbReference type="Proteomes" id="UP001151760">
    <property type="component" value="Unassembled WGS sequence"/>
</dbReference>
<feature type="binding site" evidence="1">
    <location>
        <position position="204"/>
    </location>
    <ligand>
        <name>ATP</name>
        <dbReference type="ChEBI" id="CHEBI:30616"/>
    </ligand>
</feature>
<name>A0ABQ4ZF91_9ASTR</name>
<protein>
    <submittedName>
        <fullName evidence="3">Kinase-like domain, phloem protein 2-like protein</fullName>
    </submittedName>
</protein>
<dbReference type="Gene3D" id="3.30.200.20">
    <property type="entry name" value="Phosphorylase Kinase, domain 1"/>
    <property type="match status" value="2"/>
</dbReference>
<proteinExistence type="predicted"/>
<evidence type="ECO:0000313" key="4">
    <source>
        <dbReference type="Proteomes" id="UP001151760"/>
    </source>
</evidence>